<evidence type="ECO:0000256" key="1">
    <source>
        <dbReference type="ARBA" id="ARBA00023239"/>
    </source>
</evidence>
<dbReference type="Pfam" id="PF08666">
    <property type="entry name" value="SAF"/>
    <property type="match status" value="1"/>
</dbReference>
<dbReference type="PANTHER" id="PTHR30536">
    <property type="entry name" value="ALTRONATE/GALACTARATE DEHYDRATASE"/>
    <property type="match status" value="1"/>
</dbReference>
<dbReference type="Gene3D" id="2.30.130.110">
    <property type="match status" value="1"/>
</dbReference>
<dbReference type="InterPro" id="IPR013974">
    <property type="entry name" value="SAF"/>
</dbReference>
<dbReference type="EMBL" id="FNCY01000001">
    <property type="protein sequence ID" value="SDG72457.1"/>
    <property type="molecule type" value="Genomic_DNA"/>
</dbReference>
<name>A0A1G7WKB5_9RHOO</name>
<organism evidence="3 4">
    <name type="scientific">Propionivibrio dicarboxylicus</name>
    <dbReference type="NCBI Taxonomy" id="83767"/>
    <lineage>
        <taxon>Bacteria</taxon>
        <taxon>Pseudomonadati</taxon>
        <taxon>Pseudomonadota</taxon>
        <taxon>Betaproteobacteria</taxon>
        <taxon>Rhodocyclales</taxon>
        <taxon>Rhodocyclaceae</taxon>
        <taxon>Propionivibrio</taxon>
    </lineage>
</organism>
<dbReference type="RefSeq" id="WP_091932960.1">
    <property type="nucleotide sequence ID" value="NZ_FNCY01000001.1"/>
</dbReference>
<protein>
    <submittedName>
        <fullName evidence="3">SAF domain-containing protein</fullName>
    </submittedName>
</protein>
<dbReference type="SMART" id="SM00858">
    <property type="entry name" value="SAF"/>
    <property type="match status" value="1"/>
</dbReference>
<keyword evidence="1" id="KW-0456">Lyase</keyword>
<dbReference type="GO" id="GO:0016829">
    <property type="term" value="F:lyase activity"/>
    <property type="evidence" value="ECO:0007669"/>
    <property type="project" value="UniProtKB-KW"/>
</dbReference>
<feature type="domain" description="SAF" evidence="2">
    <location>
        <begin position="11"/>
        <end position="82"/>
    </location>
</feature>
<dbReference type="AlphaFoldDB" id="A0A1G7WKB5"/>
<accession>A0A1G7WKB5</accession>
<dbReference type="InterPro" id="IPR044144">
    <property type="entry name" value="SAF_UxaA/GarD"/>
</dbReference>
<dbReference type="InterPro" id="IPR052172">
    <property type="entry name" value="UxaA_altronate/galactarate_dh"/>
</dbReference>
<proteinExistence type="predicted"/>
<sequence>MKRGLRLHRQDNCIVMLDDVRRGEAVAYDGGSVIANADVDLGHKLSIEAIAIGEKIRKYGASIGSATAAIAPGDHIHTHNLKSDYIVGFHH</sequence>
<dbReference type="GO" id="GO:0019698">
    <property type="term" value="P:D-galacturonate catabolic process"/>
    <property type="evidence" value="ECO:0007669"/>
    <property type="project" value="TreeGrafter"/>
</dbReference>
<dbReference type="Proteomes" id="UP000198607">
    <property type="component" value="Unassembled WGS sequence"/>
</dbReference>
<keyword evidence="4" id="KW-1185">Reference proteome</keyword>
<dbReference type="OrthoDB" id="9804574at2"/>
<dbReference type="CDD" id="cd11613">
    <property type="entry name" value="SAF_AH_GD"/>
    <property type="match status" value="1"/>
</dbReference>
<evidence type="ECO:0000259" key="2">
    <source>
        <dbReference type="SMART" id="SM00858"/>
    </source>
</evidence>
<dbReference type="PANTHER" id="PTHR30536:SF5">
    <property type="entry name" value="ALTRONATE DEHYDRATASE"/>
    <property type="match status" value="1"/>
</dbReference>
<reference evidence="3 4" key="1">
    <citation type="submission" date="2016-10" db="EMBL/GenBank/DDBJ databases">
        <authorList>
            <person name="de Groot N.N."/>
        </authorList>
    </citation>
    <scope>NUCLEOTIDE SEQUENCE [LARGE SCALE GENOMIC DNA]</scope>
    <source>
        <strain evidence="3 4">DSM 5885</strain>
    </source>
</reference>
<evidence type="ECO:0000313" key="4">
    <source>
        <dbReference type="Proteomes" id="UP000198607"/>
    </source>
</evidence>
<gene>
    <name evidence="3" type="ORF">SAMN05660652_00550</name>
</gene>
<dbReference type="STRING" id="83767.SAMN05660652_00550"/>
<evidence type="ECO:0000313" key="3">
    <source>
        <dbReference type="EMBL" id="SDG72457.1"/>
    </source>
</evidence>